<dbReference type="RefSeq" id="XP_046058663.1">
    <property type="nucleotide sequence ID" value="XM_046207682.1"/>
</dbReference>
<dbReference type="GeneID" id="70238362"/>
<dbReference type="EMBL" id="JAEUBE010000439">
    <property type="protein sequence ID" value="KAH3661550.1"/>
    <property type="molecule type" value="Genomic_DNA"/>
</dbReference>
<protein>
    <submittedName>
        <fullName evidence="1">Uncharacterized protein</fullName>
    </submittedName>
</protein>
<gene>
    <name evidence="1" type="ORF">OGAPHI_006398</name>
</gene>
<keyword evidence="2" id="KW-1185">Reference proteome</keyword>
<organism evidence="1 2">
    <name type="scientific">Ogataea philodendri</name>
    <dbReference type="NCBI Taxonomy" id="1378263"/>
    <lineage>
        <taxon>Eukaryota</taxon>
        <taxon>Fungi</taxon>
        <taxon>Dikarya</taxon>
        <taxon>Ascomycota</taxon>
        <taxon>Saccharomycotina</taxon>
        <taxon>Pichiomycetes</taxon>
        <taxon>Pichiales</taxon>
        <taxon>Pichiaceae</taxon>
        <taxon>Ogataea</taxon>
    </lineage>
</organism>
<evidence type="ECO:0000313" key="1">
    <source>
        <dbReference type="EMBL" id="KAH3661550.1"/>
    </source>
</evidence>
<reference evidence="1" key="2">
    <citation type="submission" date="2021-01" db="EMBL/GenBank/DDBJ databases">
        <authorList>
            <person name="Schikora-Tamarit M.A."/>
        </authorList>
    </citation>
    <scope>NUCLEOTIDE SEQUENCE</scope>
    <source>
        <strain evidence="1">CBS6075</strain>
    </source>
</reference>
<dbReference type="OrthoDB" id="10690466at2759"/>
<sequence length="159" mass="17534">MEKVTGRLHLLREGNKIWRWSDVVSFMLPHYSGTATTSLDFINDQFSAILQGNVSETLEERGRSMVITSLGLYRLDDNTGYRAVPSLEDGNSAFGHLNDGISILWIGLDLVTEPDANSLPWKALANERTASSGLPGAWFSIQEASSSELNCLSKPLFLD</sequence>
<evidence type="ECO:0000313" key="2">
    <source>
        <dbReference type="Proteomes" id="UP000769157"/>
    </source>
</evidence>
<reference evidence="1" key="1">
    <citation type="journal article" date="2021" name="Open Biol.">
        <title>Shared evolutionary footprints suggest mitochondrial oxidative damage underlies multiple complex I losses in fungi.</title>
        <authorList>
            <person name="Schikora-Tamarit M.A."/>
            <person name="Marcet-Houben M."/>
            <person name="Nosek J."/>
            <person name="Gabaldon T."/>
        </authorList>
    </citation>
    <scope>NUCLEOTIDE SEQUENCE</scope>
    <source>
        <strain evidence="1">CBS6075</strain>
    </source>
</reference>
<dbReference type="Proteomes" id="UP000769157">
    <property type="component" value="Unassembled WGS sequence"/>
</dbReference>
<name>A0A9P8T145_9ASCO</name>
<dbReference type="AlphaFoldDB" id="A0A9P8T145"/>
<proteinExistence type="predicted"/>
<accession>A0A9P8T145</accession>
<comment type="caution">
    <text evidence="1">The sequence shown here is derived from an EMBL/GenBank/DDBJ whole genome shotgun (WGS) entry which is preliminary data.</text>
</comment>